<evidence type="ECO:0000259" key="2">
    <source>
        <dbReference type="Pfam" id="PF12773"/>
    </source>
</evidence>
<name>A0A9D2MAH4_9FIRM</name>
<sequence length="166" mass="18217">MAFFEQFGKRITDTGQGVVQQTKNFADVTRLNSEVSDMEKKIAQLYASIGRAYYERHQEDPAPEHRQEVEEIRRLVAEIAQRQEEIKQIRGIVKCPSCGADVPVQAAFCNACGTKMAPASPAAEPPAGDAQLCPACGAASPKGNRFCIHCGAKFRETENETENQEG</sequence>
<reference evidence="3" key="1">
    <citation type="journal article" date="2021" name="PeerJ">
        <title>Extensive microbial diversity within the chicken gut microbiome revealed by metagenomics and culture.</title>
        <authorList>
            <person name="Gilroy R."/>
            <person name="Ravi A."/>
            <person name="Getino M."/>
            <person name="Pursley I."/>
            <person name="Horton D.L."/>
            <person name="Alikhan N.F."/>
            <person name="Baker D."/>
            <person name="Gharbi K."/>
            <person name="Hall N."/>
            <person name="Watson M."/>
            <person name="Adriaenssens E.M."/>
            <person name="Foster-Nyarko E."/>
            <person name="Jarju S."/>
            <person name="Secka A."/>
            <person name="Antonio M."/>
            <person name="Oren A."/>
            <person name="Chaudhuri R.R."/>
            <person name="La Ragione R."/>
            <person name="Hildebrand F."/>
            <person name="Pallen M.J."/>
        </authorList>
    </citation>
    <scope>NUCLEOTIDE SEQUENCE</scope>
    <source>
        <strain evidence="3">CHK189-11263</strain>
    </source>
</reference>
<keyword evidence="1" id="KW-0175">Coiled coil</keyword>
<dbReference type="Pfam" id="PF12773">
    <property type="entry name" value="DZR"/>
    <property type="match status" value="1"/>
</dbReference>
<reference evidence="3" key="2">
    <citation type="submission" date="2021-04" db="EMBL/GenBank/DDBJ databases">
        <authorList>
            <person name="Gilroy R."/>
        </authorList>
    </citation>
    <scope>NUCLEOTIDE SEQUENCE</scope>
    <source>
        <strain evidence="3">CHK189-11263</strain>
    </source>
</reference>
<feature type="domain" description="DZANK-type" evidence="2">
    <location>
        <begin position="95"/>
        <end position="151"/>
    </location>
</feature>
<protein>
    <submittedName>
        <fullName evidence="3">Zinc ribbon domain-containing protein</fullName>
    </submittedName>
</protein>
<accession>A0A9D2MAH4</accession>
<evidence type="ECO:0000313" key="4">
    <source>
        <dbReference type="Proteomes" id="UP000824208"/>
    </source>
</evidence>
<feature type="coiled-coil region" evidence="1">
    <location>
        <begin position="28"/>
        <end position="85"/>
    </location>
</feature>
<evidence type="ECO:0000256" key="1">
    <source>
        <dbReference type="SAM" id="Coils"/>
    </source>
</evidence>
<evidence type="ECO:0000313" key="3">
    <source>
        <dbReference type="EMBL" id="HJB56633.1"/>
    </source>
</evidence>
<dbReference type="Proteomes" id="UP000824208">
    <property type="component" value="Unassembled WGS sequence"/>
</dbReference>
<organism evidence="3 4">
    <name type="scientific">Candidatus Flavonifractor intestinipullorum</name>
    <dbReference type="NCBI Taxonomy" id="2838587"/>
    <lineage>
        <taxon>Bacteria</taxon>
        <taxon>Bacillati</taxon>
        <taxon>Bacillota</taxon>
        <taxon>Clostridia</taxon>
        <taxon>Eubacteriales</taxon>
        <taxon>Oscillospiraceae</taxon>
        <taxon>Flavonifractor</taxon>
    </lineage>
</organism>
<gene>
    <name evidence="3" type="ORF">H9714_03680</name>
</gene>
<dbReference type="AlphaFoldDB" id="A0A9D2MAH4"/>
<comment type="caution">
    <text evidence="3">The sequence shown here is derived from an EMBL/GenBank/DDBJ whole genome shotgun (WGS) entry which is preliminary data.</text>
</comment>
<dbReference type="InterPro" id="IPR025874">
    <property type="entry name" value="DZR"/>
</dbReference>
<dbReference type="EMBL" id="DWYC01000038">
    <property type="protein sequence ID" value="HJB56633.1"/>
    <property type="molecule type" value="Genomic_DNA"/>
</dbReference>
<proteinExistence type="predicted"/>